<dbReference type="AlphaFoldDB" id="A0AAN7EMD9"/>
<dbReference type="InterPro" id="IPR036691">
    <property type="entry name" value="Endo/exonu/phosph_ase_sf"/>
</dbReference>
<reference evidence="1 2" key="1">
    <citation type="journal article" date="2023" name="G3 (Bethesda)">
        <title>A haplotype-resolved chromosome-scale genome for Quercus rubra L. provides insights into the genetics of adaptive traits for red oak species.</title>
        <authorList>
            <person name="Kapoor B."/>
            <person name="Jenkins J."/>
            <person name="Schmutz J."/>
            <person name="Zhebentyayeva T."/>
            <person name="Kuelheim C."/>
            <person name="Coggeshall M."/>
            <person name="Heim C."/>
            <person name="Lasky J.R."/>
            <person name="Leites L."/>
            <person name="Islam-Faridi N."/>
            <person name="Romero-Severson J."/>
            <person name="DeLeo V.L."/>
            <person name="Lucas S.M."/>
            <person name="Lazic D."/>
            <person name="Gailing O."/>
            <person name="Carlson J."/>
            <person name="Staton M."/>
        </authorList>
    </citation>
    <scope>NUCLEOTIDE SEQUENCE [LARGE SCALE GENOMIC DNA]</scope>
    <source>
        <strain evidence="1">Pseudo-F2</strain>
    </source>
</reference>
<dbReference type="SUPFAM" id="SSF56219">
    <property type="entry name" value="DNase I-like"/>
    <property type="match status" value="1"/>
</dbReference>
<dbReference type="PANTHER" id="PTHR33710:SF71">
    <property type="entry name" value="ENDONUCLEASE_EXONUCLEASE_PHOSPHATASE DOMAIN-CONTAINING PROTEIN"/>
    <property type="match status" value="1"/>
</dbReference>
<evidence type="ECO:0000313" key="1">
    <source>
        <dbReference type="EMBL" id="KAK4575982.1"/>
    </source>
</evidence>
<organism evidence="1 2">
    <name type="scientific">Quercus rubra</name>
    <name type="common">Northern red oak</name>
    <name type="synonym">Quercus borealis</name>
    <dbReference type="NCBI Taxonomy" id="3512"/>
    <lineage>
        <taxon>Eukaryota</taxon>
        <taxon>Viridiplantae</taxon>
        <taxon>Streptophyta</taxon>
        <taxon>Embryophyta</taxon>
        <taxon>Tracheophyta</taxon>
        <taxon>Spermatophyta</taxon>
        <taxon>Magnoliopsida</taxon>
        <taxon>eudicotyledons</taxon>
        <taxon>Gunneridae</taxon>
        <taxon>Pentapetalae</taxon>
        <taxon>rosids</taxon>
        <taxon>fabids</taxon>
        <taxon>Fagales</taxon>
        <taxon>Fagaceae</taxon>
        <taxon>Quercus</taxon>
    </lineage>
</organism>
<gene>
    <name evidence="1" type="ORF">RGQ29_026792</name>
</gene>
<proteinExistence type="predicted"/>
<name>A0AAN7EMD9_QUERU</name>
<evidence type="ECO:0000313" key="2">
    <source>
        <dbReference type="Proteomes" id="UP001324115"/>
    </source>
</evidence>
<dbReference type="Gene3D" id="3.60.10.10">
    <property type="entry name" value="Endonuclease/exonuclease/phosphatase"/>
    <property type="match status" value="1"/>
</dbReference>
<dbReference type="PANTHER" id="PTHR33710">
    <property type="entry name" value="BNAC02G09200D PROTEIN"/>
    <property type="match status" value="1"/>
</dbReference>
<dbReference type="Proteomes" id="UP001324115">
    <property type="component" value="Unassembled WGS sequence"/>
</dbReference>
<keyword evidence="2" id="KW-1185">Reference proteome</keyword>
<sequence>MELFSEFIGDLNLSDLPLEGGSYTWSRGSVRPSMSRIDRVLVSQDWEEHYPDVTQRILPRPVSDHFPVLVEVGGMARGKSPFRFENMWLKTDGFIDRVQSWWNRHSFSGTPSFVFAKKMKALKEDIIQWN</sequence>
<comment type="caution">
    <text evidence="1">The sequence shown here is derived from an EMBL/GenBank/DDBJ whole genome shotgun (WGS) entry which is preliminary data.</text>
</comment>
<protein>
    <submittedName>
        <fullName evidence="1">Uncharacterized protein</fullName>
    </submittedName>
</protein>
<accession>A0AAN7EMD9</accession>
<dbReference type="EMBL" id="JAXUIC010000008">
    <property type="protein sequence ID" value="KAK4575982.1"/>
    <property type="molecule type" value="Genomic_DNA"/>
</dbReference>